<evidence type="ECO:0000256" key="1">
    <source>
        <dbReference type="ARBA" id="ARBA00010062"/>
    </source>
</evidence>
<evidence type="ECO:0000313" key="5">
    <source>
        <dbReference type="EMBL" id="MDA0184491.1"/>
    </source>
</evidence>
<dbReference type="AlphaFoldDB" id="A0A9X3SCC5"/>
<proteinExistence type="inferred from homology"/>
<keyword evidence="2 3" id="KW-0732">Signal</keyword>
<organism evidence="5 6">
    <name type="scientific">Solirubrobacter phytolaccae</name>
    <dbReference type="NCBI Taxonomy" id="1404360"/>
    <lineage>
        <taxon>Bacteria</taxon>
        <taxon>Bacillati</taxon>
        <taxon>Actinomycetota</taxon>
        <taxon>Thermoleophilia</taxon>
        <taxon>Solirubrobacterales</taxon>
        <taxon>Solirubrobacteraceae</taxon>
        <taxon>Solirubrobacter</taxon>
    </lineage>
</organism>
<feature type="signal peptide" evidence="3">
    <location>
        <begin position="1"/>
        <end position="18"/>
    </location>
</feature>
<dbReference type="PANTHER" id="PTHR30483:SF6">
    <property type="entry name" value="PERIPLASMIC BINDING PROTEIN OF ABC TRANSPORTER FOR NATURAL AMINO ACIDS"/>
    <property type="match status" value="1"/>
</dbReference>
<dbReference type="InterPro" id="IPR028082">
    <property type="entry name" value="Peripla_BP_I"/>
</dbReference>
<dbReference type="Proteomes" id="UP001147653">
    <property type="component" value="Unassembled WGS sequence"/>
</dbReference>
<sequence>MKRIIAAFLIAGAFPATATAQQPTVYSSLPLSGASRVQTKAVNDGARRALKEAGNPVRLVTLNSATPRAGSWTVGRTRANARRAAKDASTVAYIGEFNSGAAKVSVPILNRVGIPTISPSSTYNGLSTGGPGTTSGEPGRYYPTGVRTFFRIVPNDHVQAAALVTAMRDRGCKALAFVHDGEVYGKGMNADAVATAARFGLPVVANRRISRGAPSAVRRAKADCMAYTGITVNGAVRLFRSSALRGMQLYGSDGVAETGFVGRLPRSVARRTFVTVATLPTPAQFGNRDPYYTYGYEAMKLILDGFVASGGTRAGLLAWLPTVQNRQSVLGTYGFDANGETTLRAYGLYAVTRDRELAYEGAITAG</sequence>
<evidence type="ECO:0000313" key="6">
    <source>
        <dbReference type="Proteomes" id="UP001147653"/>
    </source>
</evidence>
<dbReference type="PANTHER" id="PTHR30483">
    <property type="entry name" value="LEUCINE-SPECIFIC-BINDING PROTEIN"/>
    <property type="match status" value="1"/>
</dbReference>
<feature type="domain" description="Leucine-binding protein" evidence="4">
    <location>
        <begin position="29"/>
        <end position="221"/>
    </location>
</feature>
<dbReference type="InterPro" id="IPR028081">
    <property type="entry name" value="Leu-bd"/>
</dbReference>
<evidence type="ECO:0000256" key="3">
    <source>
        <dbReference type="SAM" id="SignalP"/>
    </source>
</evidence>
<comment type="similarity">
    <text evidence="1">Belongs to the leucine-binding protein family.</text>
</comment>
<dbReference type="SUPFAM" id="SSF53822">
    <property type="entry name" value="Periplasmic binding protein-like I"/>
    <property type="match status" value="1"/>
</dbReference>
<dbReference type="RefSeq" id="WP_270028945.1">
    <property type="nucleotide sequence ID" value="NZ_JAPDDP010000077.1"/>
</dbReference>
<evidence type="ECO:0000259" key="4">
    <source>
        <dbReference type="Pfam" id="PF13458"/>
    </source>
</evidence>
<protein>
    <submittedName>
        <fullName evidence="5">ABC transporter substrate-binding protein</fullName>
    </submittedName>
</protein>
<comment type="caution">
    <text evidence="5">The sequence shown here is derived from an EMBL/GenBank/DDBJ whole genome shotgun (WGS) entry which is preliminary data.</text>
</comment>
<dbReference type="InterPro" id="IPR051010">
    <property type="entry name" value="BCAA_transport"/>
</dbReference>
<dbReference type="Pfam" id="PF13458">
    <property type="entry name" value="Peripla_BP_6"/>
    <property type="match status" value="1"/>
</dbReference>
<dbReference type="Gene3D" id="3.40.50.2300">
    <property type="match status" value="2"/>
</dbReference>
<feature type="chain" id="PRO_5040909454" evidence="3">
    <location>
        <begin position="19"/>
        <end position="366"/>
    </location>
</feature>
<reference evidence="5" key="1">
    <citation type="submission" date="2022-10" db="EMBL/GenBank/DDBJ databases">
        <title>The WGS of Solirubrobacter phytolaccae KCTC 29190.</title>
        <authorList>
            <person name="Jiang Z."/>
        </authorList>
    </citation>
    <scope>NUCLEOTIDE SEQUENCE</scope>
    <source>
        <strain evidence="5">KCTC 29190</strain>
    </source>
</reference>
<accession>A0A9X3SCC5</accession>
<keyword evidence="6" id="KW-1185">Reference proteome</keyword>
<evidence type="ECO:0000256" key="2">
    <source>
        <dbReference type="ARBA" id="ARBA00022729"/>
    </source>
</evidence>
<name>A0A9X3SCC5_9ACTN</name>
<dbReference type="EMBL" id="JAPDDP010000077">
    <property type="protein sequence ID" value="MDA0184491.1"/>
    <property type="molecule type" value="Genomic_DNA"/>
</dbReference>
<gene>
    <name evidence="5" type="ORF">OJ997_29575</name>
</gene>